<evidence type="ECO:0000313" key="2">
    <source>
        <dbReference type="Proteomes" id="UP000031327"/>
    </source>
</evidence>
<dbReference type="AlphaFoldDB" id="A0A0C1QKX8"/>
<dbReference type="RefSeq" id="WP_039610250.1">
    <property type="nucleotide sequence ID" value="NZ_JWIC01000007.1"/>
</dbReference>
<accession>A0A0C1QKX8</accession>
<reference evidence="1 2" key="1">
    <citation type="submission" date="2014-12" db="EMBL/GenBank/DDBJ databases">
        <title>Draft Genome Sequence of Pseudoalteromonas luteoviolacea HI1.</title>
        <authorList>
            <person name="Asahina A.Y."/>
            <person name="Hadfield M.G."/>
        </authorList>
    </citation>
    <scope>NUCLEOTIDE SEQUENCE [LARGE SCALE GENOMIC DNA]</scope>
    <source>
        <strain evidence="1 2">HI1</strain>
    </source>
</reference>
<proteinExistence type="predicted"/>
<dbReference type="Proteomes" id="UP000031327">
    <property type="component" value="Unassembled WGS sequence"/>
</dbReference>
<sequence length="139" mass="15604">MAVCFFGNARKLTIKQKEDNNEPSRLPRVRQCACHNPLWTAFENQQSLDKIKEQISQSLVDKTEQDNKAFKKRVMYSGGYIRPMIGGSTEQVEAIGFAEGKVVAVGDIGLGQHTHACSWHAARRPYKTPRPADFAARIN</sequence>
<gene>
    <name evidence="1" type="ORF">JF50_14875</name>
</gene>
<organism evidence="1 2">
    <name type="scientific">Pseudoalteromonas luteoviolacea</name>
    <dbReference type="NCBI Taxonomy" id="43657"/>
    <lineage>
        <taxon>Bacteria</taxon>
        <taxon>Pseudomonadati</taxon>
        <taxon>Pseudomonadota</taxon>
        <taxon>Gammaproteobacteria</taxon>
        <taxon>Alteromonadales</taxon>
        <taxon>Pseudoalteromonadaceae</taxon>
        <taxon>Pseudoalteromonas</taxon>
    </lineage>
</organism>
<evidence type="ECO:0000313" key="1">
    <source>
        <dbReference type="EMBL" id="KID55672.1"/>
    </source>
</evidence>
<protein>
    <submittedName>
        <fullName evidence="1">Uncharacterized protein</fullName>
    </submittedName>
</protein>
<dbReference type="EMBL" id="JWIC01000007">
    <property type="protein sequence ID" value="KID55672.1"/>
    <property type="molecule type" value="Genomic_DNA"/>
</dbReference>
<comment type="caution">
    <text evidence="1">The sequence shown here is derived from an EMBL/GenBank/DDBJ whole genome shotgun (WGS) entry which is preliminary data.</text>
</comment>
<name>A0A0C1QKX8_9GAMM</name>